<evidence type="ECO:0000313" key="3">
    <source>
        <dbReference type="Proteomes" id="UP001217089"/>
    </source>
</evidence>
<sequence length="331" mass="38040">MDASDGPDLYLSDVHIDSKYHTFIESNRSVSRFQFKLLKTEKKSTEHIISQAHSELTKAETNINNKTTKYTSLAVTSNLPESEIDSEGEIPRKRQKQEFEGTPVDEDGDLDVTRKNKVDEDTHMLTIEHSLATDLLNVGEQVWRGALILADYLIHTQSQLQDTVVLDLGSGTGLTSVIAALFCKKIYCTDNGENILKIAQHNLDSNIFTISDELKWNYVVRELDWFQDDLKAGTENFSFTEEEIEEIKSLCMMKTSLRPFSELFVFTVTDLDIVTPAYTHFRECLKDLLTLNDSCLQYSYSQIGTDFPQYFRYNRTKEMEIWKITSTFLDQ</sequence>
<evidence type="ECO:0000256" key="1">
    <source>
        <dbReference type="SAM" id="MobiDB-lite"/>
    </source>
</evidence>
<dbReference type="Pfam" id="PF10294">
    <property type="entry name" value="Methyltransf_16"/>
    <property type="match status" value="1"/>
</dbReference>
<dbReference type="EMBL" id="JARBDR010000214">
    <property type="protein sequence ID" value="KAJ8319223.1"/>
    <property type="molecule type" value="Genomic_DNA"/>
</dbReference>
<evidence type="ECO:0000313" key="2">
    <source>
        <dbReference type="EMBL" id="KAJ8319223.1"/>
    </source>
</evidence>
<dbReference type="InterPro" id="IPR038899">
    <property type="entry name" value="METTL22"/>
</dbReference>
<dbReference type="InterPro" id="IPR029063">
    <property type="entry name" value="SAM-dependent_MTases_sf"/>
</dbReference>
<name>A0ABQ9FPP4_TEGGR</name>
<accession>A0ABQ9FPP4</accession>
<dbReference type="Gene3D" id="3.40.50.150">
    <property type="entry name" value="Vaccinia Virus protein VP39"/>
    <property type="match status" value="1"/>
</dbReference>
<gene>
    <name evidence="2" type="ORF">KUTeg_004314</name>
</gene>
<evidence type="ECO:0008006" key="4">
    <source>
        <dbReference type="Google" id="ProtNLM"/>
    </source>
</evidence>
<dbReference type="PANTHER" id="PTHR23108">
    <property type="entry name" value="METHYLTRANSFERASE-RELATED"/>
    <property type="match status" value="1"/>
</dbReference>
<dbReference type="InterPro" id="IPR019410">
    <property type="entry name" value="Methyltransf_16"/>
</dbReference>
<proteinExistence type="predicted"/>
<protein>
    <recommendedName>
        <fullName evidence="4">Methyltransferase-like protein 22</fullName>
    </recommendedName>
</protein>
<feature type="compositionally biased region" description="Basic and acidic residues" evidence="1">
    <location>
        <begin position="89"/>
        <end position="99"/>
    </location>
</feature>
<comment type="caution">
    <text evidence="2">The sequence shown here is derived from an EMBL/GenBank/DDBJ whole genome shotgun (WGS) entry which is preliminary data.</text>
</comment>
<dbReference type="Proteomes" id="UP001217089">
    <property type="component" value="Unassembled WGS sequence"/>
</dbReference>
<keyword evidence="3" id="KW-1185">Reference proteome</keyword>
<dbReference type="CDD" id="cd02440">
    <property type="entry name" value="AdoMet_MTases"/>
    <property type="match status" value="1"/>
</dbReference>
<reference evidence="2 3" key="1">
    <citation type="submission" date="2022-12" db="EMBL/GenBank/DDBJ databases">
        <title>Chromosome-level genome of Tegillarca granosa.</title>
        <authorList>
            <person name="Kim J."/>
        </authorList>
    </citation>
    <scope>NUCLEOTIDE SEQUENCE [LARGE SCALE GENOMIC DNA]</scope>
    <source>
        <strain evidence="2">Teg-2019</strain>
        <tissue evidence="2">Adductor muscle</tissue>
    </source>
</reference>
<dbReference type="SUPFAM" id="SSF53335">
    <property type="entry name" value="S-adenosyl-L-methionine-dependent methyltransferases"/>
    <property type="match status" value="1"/>
</dbReference>
<organism evidence="2 3">
    <name type="scientific">Tegillarca granosa</name>
    <name type="common">Malaysian cockle</name>
    <name type="synonym">Anadara granosa</name>
    <dbReference type="NCBI Taxonomy" id="220873"/>
    <lineage>
        <taxon>Eukaryota</taxon>
        <taxon>Metazoa</taxon>
        <taxon>Spiralia</taxon>
        <taxon>Lophotrochozoa</taxon>
        <taxon>Mollusca</taxon>
        <taxon>Bivalvia</taxon>
        <taxon>Autobranchia</taxon>
        <taxon>Pteriomorphia</taxon>
        <taxon>Arcoida</taxon>
        <taxon>Arcoidea</taxon>
        <taxon>Arcidae</taxon>
        <taxon>Tegillarca</taxon>
    </lineage>
</organism>
<feature type="region of interest" description="Disordered" evidence="1">
    <location>
        <begin position="78"/>
        <end position="115"/>
    </location>
</feature>
<dbReference type="PANTHER" id="PTHR23108:SF0">
    <property type="entry name" value="METHYLTRANSFERASE-LIKE PROTEIN 22"/>
    <property type="match status" value="1"/>
</dbReference>